<keyword evidence="10" id="KW-1185">Reference proteome</keyword>
<evidence type="ECO:0000256" key="2">
    <source>
        <dbReference type="ARBA" id="ARBA00012438"/>
    </source>
</evidence>
<evidence type="ECO:0000256" key="3">
    <source>
        <dbReference type="ARBA" id="ARBA00022553"/>
    </source>
</evidence>
<dbReference type="InterPro" id="IPR000014">
    <property type="entry name" value="PAS"/>
</dbReference>
<evidence type="ECO:0000259" key="8">
    <source>
        <dbReference type="PROSITE" id="PS50112"/>
    </source>
</evidence>
<evidence type="ECO:0000256" key="4">
    <source>
        <dbReference type="ARBA" id="ARBA00022679"/>
    </source>
</evidence>
<keyword evidence="6" id="KW-0812">Transmembrane</keyword>
<dbReference type="InterPro" id="IPR036097">
    <property type="entry name" value="HisK_dim/P_sf"/>
</dbReference>
<dbReference type="Pfam" id="PF00512">
    <property type="entry name" value="HisKA"/>
    <property type="match status" value="1"/>
</dbReference>
<dbReference type="PROSITE" id="PS50109">
    <property type="entry name" value="HIS_KIN"/>
    <property type="match status" value="1"/>
</dbReference>
<dbReference type="SUPFAM" id="SSF47384">
    <property type="entry name" value="Homodimeric domain of signal transducing histidine kinase"/>
    <property type="match status" value="1"/>
</dbReference>
<keyword evidence="4" id="KW-0808">Transferase</keyword>
<dbReference type="SUPFAM" id="SSF55874">
    <property type="entry name" value="ATPase domain of HSP90 chaperone/DNA topoisomerase II/histidine kinase"/>
    <property type="match status" value="1"/>
</dbReference>
<dbReference type="InterPro" id="IPR035965">
    <property type="entry name" value="PAS-like_dom_sf"/>
</dbReference>
<dbReference type="InterPro" id="IPR003661">
    <property type="entry name" value="HisK_dim/P_dom"/>
</dbReference>
<dbReference type="Gene3D" id="3.30.450.20">
    <property type="entry name" value="PAS domain"/>
    <property type="match status" value="1"/>
</dbReference>
<dbReference type="CDD" id="cd00130">
    <property type="entry name" value="PAS"/>
    <property type="match status" value="1"/>
</dbReference>
<comment type="caution">
    <text evidence="9">The sequence shown here is derived from an EMBL/GenBank/DDBJ whole genome shotgun (WGS) entry which is preliminary data.</text>
</comment>
<feature type="domain" description="Histidine kinase" evidence="7">
    <location>
        <begin position="341"/>
        <end position="561"/>
    </location>
</feature>
<dbReference type="PRINTS" id="PR00344">
    <property type="entry name" value="BCTRLSENSOR"/>
</dbReference>
<evidence type="ECO:0000256" key="5">
    <source>
        <dbReference type="ARBA" id="ARBA00022777"/>
    </source>
</evidence>
<keyword evidence="6" id="KW-0472">Membrane</keyword>
<dbReference type="InterPro" id="IPR036890">
    <property type="entry name" value="HATPase_C_sf"/>
</dbReference>
<accession>A0ABS5RST6</accession>
<protein>
    <recommendedName>
        <fullName evidence="2">histidine kinase</fullName>
        <ecNumber evidence="2">2.7.13.3</ecNumber>
    </recommendedName>
</protein>
<comment type="catalytic activity">
    <reaction evidence="1">
        <text>ATP + protein L-histidine = ADP + protein N-phospho-L-histidine.</text>
        <dbReference type="EC" id="2.7.13.3"/>
    </reaction>
</comment>
<dbReference type="Pfam" id="PF02518">
    <property type="entry name" value="HATPase_c"/>
    <property type="match status" value="1"/>
</dbReference>
<sequence length="589" mass="62840">MSHSARSSGDWKAGLVAACRRLVNARASKEDAKRHLRLTGLLLLGPLALAALATPYLSAVYSAPIMLALICVAIAASWTTVAALASTGRFAPAAFAALLLGALGVITVVACAGGAGSPAALLLGALPIEAWWAGRSRRALQAGSIVGAAALGTIVGLHAFNMLPDVPGGLWHWLLPVGYLLTLVLRRDDWVGPSVVLRDEGMSELDTLSDCAVLRLDTSGEVLSANARSKDILGLPTEHLLGSALFDRLHVSDRVIYMTALANLRLTGAMQSVDLRIRVPDGETGSAVHLFTVSMTQRAADLSVFLLIRNRQDYADLLRQATIATERADSLDVAKSRFLAAVSHELRTPLNAIIGFSDMMIQGMAGPFADQRQAEYVGIVRDSGQHLLSVVNSILDVSKIESGTYTIAPEPFRFEEAVEFCRSMMAGQAQAKHVALRVQIERNVGELCGDRRAIQQTLINLVGNAIKFTPEGGAVTVGAHRQGRKLQFWISDTGIGIADCDLAQLGRPFVQVRNDYTRHHEGAGLGLSIVKGLVELHHGTFAVASKPGEGTTVTVTLPVDGPDQTSMNEGMDWMVDHGTQNAETYRKSA</sequence>
<dbReference type="PANTHER" id="PTHR43047">
    <property type="entry name" value="TWO-COMPONENT HISTIDINE PROTEIN KINASE"/>
    <property type="match status" value="1"/>
</dbReference>
<dbReference type="Gene3D" id="1.10.287.130">
    <property type="match status" value="1"/>
</dbReference>
<dbReference type="SUPFAM" id="SSF55785">
    <property type="entry name" value="PYP-like sensor domain (PAS domain)"/>
    <property type="match status" value="1"/>
</dbReference>
<dbReference type="RefSeq" id="WP_213983464.1">
    <property type="nucleotide sequence ID" value="NZ_JAFMNX010000001.1"/>
</dbReference>
<dbReference type="EMBL" id="JAFMNX010000001">
    <property type="protein sequence ID" value="MBS9719870.1"/>
    <property type="molecule type" value="Genomic_DNA"/>
</dbReference>
<dbReference type="Gene3D" id="3.30.565.10">
    <property type="entry name" value="Histidine kinase-like ATPase, C-terminal domain"/>
    <property type="match status" value="1"/>
</dbReference>
<name>A0ABS5RST6_9HYPH</name>
<dbReference type="Pfam" id="PF00989">
    <property type="entry name" value="PAS"/>
    <property type="match status" value="1"/>
</dbReference>
<dbReference type="EC" id="2.7.13.3" evidence="2"/>
<evidence type="ECO:0000313" key="10">
    <source>
        <dbReference type="Proteomes" id="UP001297272"/>
    </source>
</evidence>
<feature type="transmembrane region" description="Helical" evidence="6">
    <location>
        <begin position="63"/>
        <end position="83"/>
    </location>
</feature>
<dbReference type="InterPro" id="IPR003594">
    <property type="entry name" value="HATPase_dom"/>
</dbReference>
<feature type="transmembrane region" description="Helical" evidence="6">
    <location>
        <begin position="36"/>
        <end position="57"/>
    </location>
</feature>
<dbReference type="CDD" id="cd16922">
    <property type="entry name" value="HATPase_EvgS-ArcB-TorS-like"/>
    <property type="match status" value="1"/>
</dbReference>
<dbReference type="GO" id="GO:0016301">
    <property type="term" value="F:kinase activity"/>
    <property type="evidence" value="ECO:0007669"/>
    <property type="project" value="UniProtKB-KW"/>
</dbReference>
<evidence type="ECO:0000313" key="9">
    <source>
        <dbReference type="EMBL" id="MBS9719870.1"/>
    </source>
</evidence>
<feature type="domain" description="PAS" evidence="8">
    <location>
        <begin position="213"/>
        <end position="254"/>
    </location>
</feature>
<dbReference type="CDD" id="cd00082">
    <property type="entry name" value="HisKA"/>
    <property type="match status" value="1"/>
</dbReference>
<dbReference type="SMART" id="SM00388">
    <property type="entry name" value="HisKA"/>
    <property type="match status" value="1"/>
</dbReference>
<dbReference type="PANTHER" id="PTHR43047:SF72">
    <property type="entry name" value="OSMOSENSING HISTIDINE PROTEIN KINASE SLN1"/>
    <property type="match status" value="1"/>
</dbReference>
<dbReference type="InterPro" id="IPR005467">
    <property type="entry name" value="His_kinase_dom"/>
</dbReference>
<feature type="transmembrane region" description="Helical" evidence="6">
    <location>
        <begin position="90"/>
        <end position="109"/>
    </location>
</feature>
<dbReference type="InterPro" id="IPR013767">
    <property type="entry name" value="PAS_fold"/>
</dbReference>
<dbReference type="SMART" id="SM00387">
    <property type="entry name" value="HATPase_c"/>
    <property type="match status" value="1"/>
</dbReference>
<dbReference type="Proteomes" id="UP001297272">
    <property type="component" value="Unassembled WGS sequence"/>
</dbReference>
<keyword evidence="6" id="KW-1133">Transmembrane helix</keyword>
<evidence type="ECO:0000259" key="7">
    <source>
        <dbReference type="PROSITE" id="PS50109"/>
    </source>
</evidence>
<evidence type="ECO:0000256" key="6">
    <source>
        <dbReference type="SAM" id="Phobius"/>
    </source>
</evidence>
<keyword evidence="3" id="KW-0597">Phosphoprotein</keyword>
<dbReference type="PROSITE" id="PS50112">
    <property type="entry name" value="PAS"/>
    <property type="match status" value="1"/>
</dbReference>
<reference evidence="9 10" key="1">
    <citation type="submission" date="2021-03" db="EMBL/GenBank/DDBJ databases">
        <title>Tianweitania aestuarii sp. nov., isolated from a tidal flat.</title>
        <authorList>
            <person name="Park S."/>
            <person name="Yoon J.-H."/>
        </authorList>
    </citation>
    <scope>NUCLEOTIDE SEQUENCE [LARGE SCALE GENOMIC DNA]</scope>
    <source>
        <strain evidence="9 10">BSSL-BM11</strain>
    </source>
</reference>
<evidence type="ECO:0000256" key="1">
    <source>
        <dbReference type="ARBA" id="ARBA00000085"/>
    </source>
</evidence>
<organism evidence="9 10">
    <name type="scientific">Tianweitania aestuarii</name>
    <dbReference type="NCBI Taxonomy" id="2814886"/>
    <lineage>
        <taxon>Bacteria</taxon>
        <taxon>Pseudomonadati</taxon>
        <taxon>Pseudomonadota</taxon>
        <taxon>Alphaproteobacteria</taxon>
        <taxon>Hyphomicrobiales</taxon>
        <taxon>Phyllobacteriaceae</taxon>
        <taxon>Tianweitania</taxon>
    </lineage>
</organism>
<proteinExistence type="predicted"/>
<dbReference type="InterPro" id="IPR004358">
    <property type="entry name" value="Sig_transdc_His_kin-like_C"/>
</dbReference>
<gene>
    <name evidence="9" type="ORF">JYU29_04115</name>
</gene>
<keyword evidence="5 9" id="KW-0418">Kinase</keyword>